<organism evidence="9 10">
    <name type="scientific">Corchorus olitorius</name>
    <dbReference type="NCBI Taxonomy" id="93759"/>
    <lineage>
        <taxon>Eukaryota</taxon>
        <taxon>Viridiplantae</taxon>
        <taxon>Streptophyta</taxon>
        <taxon>Embryophyta</taxon>
        <taxon>Tracheophyta</taxon>
        <taxon>Spermatophyta</taxon>
        <taxon>Magnoliopsida</taxon>
        <taxon>eudicotyledons</taxon>
        <taxon>Gunneridae</taxon>
        <taxon>Pentapetalae</taxon>
        <taxon>rosids</taxon>
        <taxon>malvids</taxon>
        <taxon>Malvales</taxon>
        <taxon>Malvaceae</taxon>
        <taxon>Grewioideae</taxon>
        <taxon>Apeibeae</taxon>
        <taxon>Corchorus</taxon>
    </lineage>
</organism>
<protein>
    <recommendedName>
        <fullName evidence="8">Protein kinase domain-containing protein</fullName>
    </recommendedName>
</protein>
<evidence type="ECO:0000256" key="3">
    <source>
        <dbReference type="ARBA" id="ARBA00022777"/>
    </source>
</evidence>
<evidence type="ECO:0000256" key="7">
    <source>
        <dbReference type="SAM" id="MobiDB-lite"/>
    </source>
</evidence>
<dbReference type="GO" id="GO:0005886">
    <property type="term" value="C:plasma membrane"/>
    <property type="evidence" value="ECO:0007669"/>
    <property type="project" value="TreeGrafter"/>
</dbReference>
<feature type="region of interest" description="Disordered" evidence="7">
    <location>
        <begin position="1"/>
        <end position="27"/>
    </location>
</feature>
<dbReference type="Pfam" id="PF00069">
    <property type="entry name" value="Pkinase"/>
    <property type="match status" value="1"/>
</dbReference>
<evidence type="ECO:0000256" key="6">
    <source>
        <dbReference type="RuleBase" id="RU000304"/>
    </source>
</evidence>
<comment type="caution">
    <text evidence="9">The sequence shown here is derived from an EMBL/GenBank/DDBJ whole genome shotgun (WGS) entry which is preliminary data.</text>
</comment>
<evidence type="ECO:0000256" key="5">
    <source>
        <dbReference type="PROSITE-ProRule" id="PRU10141"/>
    </source>
</evidence>
<dbReference type="Gene3D" id="1.10.510.10">
    <property type="entry name" value="Transferase(Phosphotransferase) domain 1"/>
    <property type="match status" value="1"/>
</dbReference>
<keyword evidence="4 5" id="KW-0067">ATP-binding</keyword>
<dbReference type="InterPro" id="IPR017441">
    <property type="entry name" value="Protein_kinase_ATP_BS"/>
</dbReference>
<dbReference type="Gene3D" id="3.30.200.20">
    <property type="entry name" value="Phosphorylase Kinase, domain 1"/>
    <property type="match status" value="1"/>
</dbReference>
<dbReference type="Proteomes" id="UP000187203">
    <property type="component" value="Unassembled WGS sequence"/>
</dbReference>
<keyword evidence="1" id="KW-0808">Transferase</keyword>
<dbReference type="PROSITE" id="PS00107">
    <property type="entry name" value="PROTEIN_KINASE_ATP"/>
    <property type="match status" value="1"/>
</dbReference>
<accession>A0A1R3J9H5</accession>
<evidence type="ECO:0000256" key="1">
    <source>
        <dbReference type="ARBA" id="ARBA00022679"/>
    </source>
</evidence>
<dbReference type="InterPro" id="IPR000719">
    <property type="entry name" value="Prot_kinase_dom"/>
</dbReference>
<proteinExistence type="inferred from homology"/>
<dbReference type="OrthoDB" id="4062651at2759"/>
<dbReference type="GO" id="GO:0005524">
    <property type="term" value="F:ATP binding"/>
    <property type="evidence" value="ECO:0007669"/>
    <property type="project" value="UniProtKB-UniRule"/>
</dbReference>
<keyword evidence="6" id="KW-0723">Serine/threonine-protein kinase</keyword>
<dbReference type="PANTHER" id="PTHR27001:SF931">
    <property type="entry name" value="OS11G0664100 PROTEIN"/>
    <property type="match status" value="1"/>
</dbReference>
<feature type="binding site" evidence="5">
    <location>
        <position position="66"/>
    </location>
    <ligand>
        <name>ATP</name>
        <dbReference type="ChEBI" id="CHEBI:30616"/>
    </ligand>
</feature>
<evidence type="ECO:0000313" key="9">
    <source>
        <dbReference type="EMBL" id="OMO91482.1"/>
    </source>
</evidence>
<name>A0A1R3J9H5_9ROSI</name>
<evidence type="ECO:0000259" key="8">
    <source>
        <dbReference type="PROSITE" id="PS50011"/>
    </source>
</evidence>
<feature type="region of interest" description="Disordered" evidence="7">
    <location>
        <begin position="200"/>
        <end position="233"/>
    </location>
</feature>
<gene>
    <name evidence="9" type="ORF">COLO4_18337</name>
</gene>
<feature type="domain" description="Protein kinase" evidence="8">
    <location>
        <begin position="39"/>
        <end position="325"/>
    </location>
</feature>
<keyword evidence="10" id="KW-1185">Reference proteome</keyword>
<dbReference type="PANTHER" id="PTHR27001">
    <property type="entry name" value="OS01G0253100 PROTEIN"/>
    <property type="match status" value="1"/>
</dbReference>
<sequence length="325" mass="36872">MSKKEAPSTSKDKGKKKTRPLEIAPEPKPETVKWDDIKGLDYHLIGNGTFSEVFRFVRDNKTLAIKQYKQYNESLPQWKREIEILTEFLPHENFIDLLGHGSNFEAKKRFLIMEYVPMTLSEKLEDKGWVEVGWEPVLKILQGIASVLDCLHRYGLVYSDLKPDNMVISEDFRVKMIDFGGAVREGTTFTCTNKHYVSPNIGPEEVGRAGSSKGGRRRAEPKAGKDEAKKPAKKSRDVYSFGVLMLQLVMKLESTKMPVKEGSNKGSQHIVQGLDRPPENIVHKSLSNTGCDTGKVVDLVRRCTHSRPPTMDEVVRDLEQLKKKK</sequence>
<dbReference type="PROSITE" id="PS00108">
    <property type="entry name" value="PROTEIN_KINASE_ST"/>
    <property type="match status" value="1"/>
</dbReference>
<evidence type="ECO:0000256" key="2">
    <source>
        <dbReference type="ARBA" id="ARBA00022741"/>
    </source>
</evidence>
<evidence type="ECO:0000313" key="10">
    <source>
        <dbReference type="Proteomes" id="UP000187203"/>
    </source>
</evidence>
<keyword evidence="2 5" id="KW-0547">Nucleotide-binding</keyword>
<comment type="similarity">
    <text evidence="6">Belongs to the protein kinase superfamily.</text>
</comment>
<dbReference type="EMBL" id="AWUE01016448">
    <property type="protein sequence ID" value="OMO91482.1"/>
    <property type="molecule type" value="Genomic_DNA"/>
</dbReference>
<dbReference type="InterPro" id="IPR011009">
    <property type="entry name" value="Kinase-like_dom_sf"/>
</dbReference>
<evidence type="ECO:0000256" key="4">
    <source>
        <dbReference type="ARBA" id="ARBA00022840"/>
    </source>
</evidence>
<dbReference type="GO" id="GO:0004674">
    <property type="term" value="F:protein serine/threonine kinase activity"/>
    <property type="evidence" value="ECO:0007669"/>
    <property type="project" value="UniProtKB-KW"/>
</dbReference>
<feature type="compositionally biased region" description="Basic and acidic residues" evidence="7">
    <location>
        <begin position="1"/>
        <end position="12"/>
    </location>
</feature>
<dbReference type="SUPFAM" id="SSF56112">
    <property type="entry name" value="Protein kinase-like (PK-like)"/>
    <property type="match status" value="1"/>
</dbReference>
<dbReference type="AlphaFoldDB" id="A0A1R3J9H5"/>
<feature type="compositionally biased region" description="Basic and acidic residues" evidence="7">
    <location>
        <begin position="217"/>
        <end position="233"/>
    </location>
</feature>
<dbReference type="PROSITE" id="PS50011">
    <property type="entry name" value="PROTEIN_KINASE_DOM"/>
    <property type="match status" value="1"/>
</dbReference>
<dbReference type="InterPro" id="IPR008271">
    <property type="entry name" value="Ser/Thr_kinase_AS"/>
</dbReference>
<dbReference type="SMART" id="SM00220">
    <property type="entry name" value="S_TKc"/>
    <property type="match status" value="1"/>
</dbReference>
<keyword evidence="3" id="KW-0418">Kinase</keyword>
<reference evidence="10" key="1">
    <citation type="submission" date="2013-09" db="EMBL/GenBank/DDBJ databases">
        <title>Corchorus olitorius genome sequencing.</title>
        <authorList>
            <person name="Alam M."/>
            <person name="Haque M.S."/>
            <person name="Islam M.S."/>
            <person name="Emdad E.M."/>
            <person name="Islam M.M."/>
            <person name="Ahmed B."/>
            <person name="Halim A."/>
            <person name="Hossen Q.M.M."/>
            <person name="Hossain M.Z."/>
            <person name="Ahmed R."/>
            <person name="Khan M.M."/>
            <person name="Islam R."/>
            <person name="Rashid M.M."/>
            <person name="Khan S.A."/>
            <person name="Rahman M.S."/>
            <person name="Alam M."/>
            <person name="Yahiya A.S."/>
            <person name="Khan M.S."/>
            <person name="Azam M.S."/>
            <person name="Haque T."/>
            <person name="Lashkar M.Z.H."/>
            <person name="Akhand A.I."/>
            <person name="Morshed G."/>
            <person name="Roy S."/>
            <person name="Uddin K.S."/>
            <person name="Rabeya T."/>
            <person name="Hossain A.S."/>
            <person name="Chowdhury A."/>
            <person name="Snigdha A.R."/>
            <person name="Mortoza M.S."/>
            <person name="Matin S.A."/>
            <person name="Hoque S.M.E."/>
            <person name="Islam M.K."/>
            <person name="Roy D.K."/>
            <person name="Haider R."/>
            <person name="Moosa M.M."/>
            <person name="Elias S.M."/>
            <person name="Hasan A.M."/>
            <person name="Jahan S."/>
            <person name="Shafiuddin M."/>
            <person name="Mahmood N."/>
            <person name="Shommy N.S."/>
        </authorList>
    </citation>
    <scope>NUCLEOTIDE SEQUENCE [LARGE SCALE GENOMIC DNA]</scope>
    <source>
        <strain evidence="10">cv. O-4</strain>
    </source>
</reference>